<accession>A0AAN9UH56</accession>
<gene>
    <name evidence="2" type="ORF">SLS62_010690</name>
</gene>
<name>A0AAN9UH56_9PEZI</name>
<keyword evidence="3" id="KW-1185">Reference proteome</keyword>
<organism evidence="2 3">
    <name type="scientific">Diatrype stigma</name>
    <dbReference type="NCBI Taxonomy" id="117547"/>
    <lineage>
        <taxon>Eukaryota</taxon>
        <taxon>Fungi</taxon>
        <taxon>Dikarya</taxon>
        <taxon>Ascomycota</taxon>
        <taxon>Pezizomycotina</taxon>
        <taxon>Sordariomycetes</taxon>
        <taxon>Xylariomycetidae</taxon>
        <taxon>Xylariales</taxon>
        <taxon>Diatrypaceae</taxon>
        <taxon>Diatrype</taxon>
    </lineage>
</organism>
<keyword evidence="1" id="KW-0175">Coiled coil</keyword>
<dbReference type="AlphaFoldDB" id="A0AAN9UH56"/>
<evidence type="ECO:0000256" key="1">
    <source>
        <dbReference type="SAM" id="Coils"/>
    </source>
</evidence>
<evidence type="ECO:0000313" key="2">
    <source>
        <dbReference type="EMBL" id="KAK7743318.1"/>
    </source>
</evidence>
<dbReference type="Proteomes" id="UP001320420">
    <property type="component" value="Unassembled WGS sequence"/>
</dbReference>
<dbReference type="EMBL" id="JAKJXP020000140">
    <property type="protein sequence ID" value="KAK7743318.1"/>
    <property type="molecule type" value="Genomic_DNA"/>
</dbReference>
<comment type="caution">
    <text evidence="2">The sequence shown here is derived from an EMBL/GenBank/DDBJ whole genome shotgun (WGS) entry which is preliminary data.</text>
</comment>
<reference evidence="2 3" key="1">
    <citation type="submission" date="2024-02" db="EMBL/GenBank/DDBJ databases">
        <title>De novo assembly and annotation of 12 fungi associated with fruit tree decline syndrome in Ontario, Canada.</title>
        <authorList>
            <person name="Sulman M."/>
            <person name="Ellouze W."/>
            <person name="Ilyukhin E."/>
        </authorList>
    </citation>
    <scope>NUCLEOTIDE SEQUENCE [LARGE SCALE GENOMIC DNA]</scope>
    <source>
        <strain evidence="2 3">M11/M66-122</strain>
    </source>
</reference>
<sequence>MTMPRSSHNNYKQTVGLLGNALGIQEWDTASRRGLQDFVNSEYVRYYVTEVANAYLDKHKNPPSIQKIMEEALWYHNPTLDPEVSESMHPFNLAKAVDMARQEQNRQRRGRVCDGRVNSDEFYIALFAARLINHVERDRAAHLASDEMAWFPRRFHHKIAFAVALMYFVYSRPEWRYDDAFRKVRTASSKALSYLTCFRCPKCGQDYQDPKAGPLCGTCPLKNGEQLEFERARVRKEQMEQKLKNEVDDFFAGLGNPNGFVIVKDERP</sequence>
<evidence type="ECO:0000313" key="3">
    <source>
        <dbReference type="Proteomes" id="UP001320420"/>
    </source>
</evidence>
<proteinExistence type="predicted"/>
<feature type="coiled-coil region" evidence="1">
    <location>
        <begin position="222"/>
        <end position="249"/>
    </location>
</feature>
<protein>
    <submittedName>
        <fullName evidence="2">Uncharacterized protein</fullName>
    </submittedName>
</protein>